<reference evidence="1" key="1">
    <citation type="journal article" date="2012" name="PLoS ONE">
        <title>Gene sets for utilization of primary and secondary nutrition supplies in the distal gut of endangered iberian lynx.</title>
        <authorList>
            <person name="Alcaide M."/>
            <person name="Messina E."/>
            <person name="Richter M."/>
            <person name="Bargiela R."/>
            <person name="Peplies J."/>
            <person name="Huws S.A."/>
            <person name="Newbold C.J."/>
            <person name="Golyshin P.N."/>
            <person name="Simon M.A."/>
            <person name="Lopez G."/>
            <person name="Yakimov M.M."/>
            <person name="Ferrer M."/>
        </authorList>
    </citation>
    <scope>NUCLEOTIDE SEQUENCE</scope>
</reference>
<name>J9FXC7_9ZZZZ</name>
<accession>J9FXC7</accession>
<organism evidence="1">
    <name type="scientific">gut metagenome</name>
    <dbReference type="NCBI Taxonomy" id="749906"/>
    <lineage>
        <taxon>unclassified sequences</taxon>
        <taxon>metagenomes</taxon>
        <taxon>organismal metagenomes</taxon>
    </lineage>
</organism>
<keyword evidence="1" id="KW-0808">Transferase</keyword>
<sequence>MNRVTKRTWLIYLFLIVLLGGMVFFLGEYLVHADEWVAFPGSPHVYNNTNLGCGTITDRDGVALLEMDEQRTYASDALTRKSCLHWLGDREGFISASLVTAYAGQMVGFDRVNGVYN</sequence>
<feature type="non-terminal residue" evidence="1">
    <location>
        <position position="117"/>
    </location>
</feature>
<dbReference type="GO" id="GO:0016740">
    <property type="term" value="F:transferase activity"/>
    <property type="evidence" value="ECO:0007669"/>
    <property type="project" value="UniProtKB-KW"/>
</dbReference>
<comment type="caution">
    <text evidence="1">The sequence shown here is derived from an EMBL/GenBank/DDBJ whole genome shotgun (WGS) entry which is preliminary data.</text>
</comment>
<gene>
    <name evidence="1" type="ORF">EVA_12262</name>
</gene>
<dbReference type="AlphaFoldDB" id="J9FXC7"/>
<protein>
    <submittedName>
        <fullName evidence="1">Peptidoglycan glycosyltransferase</fullName>
    </submittedName>
</protein>
<evidence type="ECO:0000313" key="1">
    <source>
        <dbReference type="EMBL" id="EJW99631.1"/>
    </source>
</evidence>
<dbReference type="EMBL" id="AMCI01003720">
    <property type="protein sequence ID" value="EJW99631.1"/>
    <property type="molecule type" value="Genomic_DNA"/>
</dbReference>
<proteinExistence type="predicted"/>